<evidence type="ECO:0000313" key="2">
    <source>
        <dbReference type="EMBL" id="CAK0851058.1"/>
    </source>
</evidence>
<sequence>VRAVGLADENRRAATADRALNVMRGWLKLMVVEINAEFPEWEFAQAFAVFNLSDEPAVRAQREGTTLRRHLCRIAHALQLDEPALHWEFTSHLSDARAYFMDHGGSFKTSWIHACTKSSGQRPNANLEKAILGWLATSCSTSGVEQNFSKGAWGFNDRQLSCGIAHERSTHRLLLYDGPIDDLIEGAQRAWKHCFGIERASGSDNREERSDKGTKRALRQSDEITEKGLLKKMRSFRVQGDRGAQAAIAALADGAWTDEHDKERTFAEDKLFKRRVEASLEGLLLPDEDSDVLQWHAANRVDAMVKNQQERDRRDARGGLHRGEGERPSPEDLRGKTCFVRKLEHWDELLANGVVMTRRVDPWLAEVIVVDDLTSVPTFLKWVAAVVGAYVSTPTELSTSTGACLKYSRAIASSRFIHVTDCFKANHRQYYELLTTAAGFADSKWQFIDAANFLVKKAGVYKDRTEALALATTVDMETPPLQGIKHVFGGPGFLDLITKVDFNASASGMLRCSVG</sequence>
<feature type="region of interest" description="Disordered" evidence="1">
    <location>
        <begin position="304"/>
        <end position="333"/>
    </location>
</feature>
<gene>
    <name evidence="2" type="ORF">PCOR1329_LOCUS43314</name>
</gene>
<reference evidence="2" key="1">
    <citation type="submission" date="2023-10" db="EMBL/GenBank/DDBJ databases">
        <authorList>
            <person name="Chen Y."/>
            <person name="Shah S."/>
            <person name="Dougan E. K."/>
            <person name="Thang M."/>
            <person name="Chan C."/>
        </authorList>
    </citation>
    <scope>NUCLEOTIDE SEQUENCE [LARGE SCALE GENOMIC DNA]</scope>
</reference>
<protein>
    <recommendedName>
        <fullName evidence="4">Replication origin-binding protein domain-containing protein</fullName>
    </recommendedName>
</protein>
<feature type="non-terminal residue" evidence="2">
    <location>
        <position position="1"/>
    </location>
</feature>
<dbReference type="EMBL" id="CAUYUJ010015205">
    <property type="protein sequence ID" value="CAK0851058.1"/>
    <property type="molecule type" value="Genomic_DNA"/>
</dbReference>
<name>A0ABN9TXL4_9DINO</name>
<proteinExistence type="predicted"/>
<evidence type="ECO:0008006" key="4">
    <source>
        <dbReference type="Google" id="ProtNLM"/>
    </source>
</evidence>
<accession>A0ABN9TXL4</accession>
<evidence type="ECO:0000256" key="1">
    <source>
        <dbReference type="SAM" id="MobiDB-lite"/>
    </source>
</evidence>
<comment type="caution">
    <text evidence="2">The sequence shown here is derived from an EMBL/GenBank/DDBJ whole genome shotgun (WGS) entry which is preliminary data.</text>
</comment>
<keyword evidence="3" id="KW-1185">Reference proteome</keyword>
<evidence type="ECO:0000313" key="3">
    <source>
        <dbReference type="Proteomes" id="UP001189429"/>
    </source>
</evidence>
<dbReference type="Proteomes" id="UP001189429">
    <property type="component" value="Unassembled WGS sequence"/>
</dbReference>
<feature type="compositionally biased region" description="Basic and acidic residues" evidence="1">
    <location>
        <begin position="308"/>
        <end position="333"/>
    </location>
</feature>
<organism evidence="2 3">
    <name type="scientific">Prorocentrum cordatum</name>
    <dbReference type="NCBI Taxonomy" id="2364126"/>
    <lineage>
        <taxon>Eukaryota</taxon>
        <taxon>Sar</taxon>
        <taxon>Alveolata</taxon>
        <taxon>Dinophyceae</taxon>
        <taxon>Prorocentrales</taxon>
        <taxon>Prorocentraceae</taxon>
        <taxon>Prorocentrum</taxon>
    </lineage>
</organism>